<organism evidence="2 3">
    <name type="scientific">Methanococcus maripaludis</name>
    <name type="common">Methanococcus deltae</name>
    <dbReference type="NCBI Taxonomy" id="39152"/>
    <lineage>
        <taxon>Archaea</taxon>
        <taxon>Methanobacteriati</taxon>
        <taxon>Methanobacteriota</taxon>
        <taxon>Methanomada group</taxon>
        <taxon>Methanococci</taxon>
        <taxon>Methanococcales</taxon>
        <taxon>Methanococcaceae</taxon>
        <taxon>Methanococcus</taxon>
    </lineage>
</organism>
<feature type="compositionally biased region" description="Polar residues" evidence="1">
    <location>
        <begin position="394"/>
        <end position="404"/>
    </location>
</feature>
<feature type="compositionally biased region" description="Polar residues" evidence="1">
    <location>
        <begin position="413"/>
        <end position="430"/>
    </location>
</feature>
<protein>
    <recommendedName>
        <fullName evidence="4">Phage portal protein</fullName>
    </recommendedName>
</protein>
<dbReference type="Proteomes" id="UP000564425">
    <property type="component" value="Unassembled WGS sequence"/>
</dbReference>
<feature type="region of interest" description="Disordered" evidence="1">
    <location>
        <begin position="394"/>
        <end position="444"/>
    </location>
</feature>
<dbReference type="AlphaFoldDB" id="A0A7J9NWX7"/>
<dbReference type="RefSeq" id="WP_181501585.1">
    <property type="nucleotide sequence ID" value="NZ_JACDUH010000003.1"/>
</dbReference>
<evidence type="ECO:0000313" key="2">
    <source>
        <dbReference type="EMBL" id="MBA2851764.1"/>
    </source>
</evidence>
<sequence>MGLKQTYTDLSKALYGNRRQAIVASIVDRAEAKTDKNRYEMIDYFVENDLTLYSGLRFFSLAVGSAYSGYNAKHEGIQKKAISLAFNLMKYGDVYIEKKTQKMLPSFGVTIVDDAKRVGNFTNTKNVYITDKKVYVLNEKDQQTRKTYKADDIIHLSLNSEGTRMKDIYGRETYSIYSVPPTQPLLKQLKWKELLVDNDVMWRDKMVPREHHKVKIDVDIDEFTGTLQEKIKKAQDAAAEYMTDYVSSIGCIESGQSYVTSDNVDIDIIETQLNYSSPNQMLSDIDKTIAAGLNVPVSAVCGESGSNYSSELIIATYFMMNADSIIEIINEYFLYKYPGADLSKAKVMLEMWKTEVFKRASLATGLGVFTTNEIRQMLGYDNITEDKLAANRGYMTSNSSSNESPVDGRTIDGITNGSPEGDGSSPTPNRDSTRNHMGEERAEA</sequence>
<reference evidence="2 3" key="1">
    <citation type="submission" date="2020-07" db="EMBL/GenBank/DDBJ databases">
        <title>Genomic Encyclopedia of Type Strains, Phase IV (KMG-V): Genome sequencing to study the core and pangenomes of soil and plant-associated prokaryotes.</title>
        <authorList>
            <person name="Whitman W."/>
        </authorList>
    </citation>
    <scope>NUCLEOTIDE SEQUENCE [LARGE SCALE GENOMIC DNA]</scope>
    <source>
        <strain evidence="2 3">A1</strain>
    </source>
</reference>
<name>A0A7J9NWX7_METMI</name>
<gene>
    <name evidence="2" type="ORF">HNP86_001923</name>
</gene>
<evidence type="ECO:0008006" key="4">
    <source>
        <dbReference type="Google" id="ProtNLM"/>
    </source>
</evidence>
<comment type="caution">
    <text evidence="2">The sequence shown here is derived from an EMBL/GenBank/DDBJ whole genome shotgun (WGS) entry which is preliminary data.</text>
</comment>
<evidence type="ECO:0000256" key="1">
    <source>
        <dbReference type="SAM" id="MobiDB-lite"/>
    </source>
</evidence>
<dbReference type="EMBL" id="JACDUH010000003">
    <property type="protein sequence ID" value="MBA2851764.1"/>
    <property type="molecule type" value="Genomic_DNA"/>
</dbReference>
<evidence type="ECO:0000313" key="3">
    <source>
        <dbReference type="Proteomes" id="UP000564425"/>
    </source>
</evidence>
<accession>A0A7J9NWX7</accession>
<proteinExistence type="predicted"/>
<feature type="compositionally biased region" description="Basic and acidic residues" evidence="1">
    <location>
        <begin position="431"/>
        <end position="444"/>
    </location>
</feature>